<dbReference type="AlphaFoldDB" id="A0AAN7WM93"/>
<feature type="transmembrane region" description="Helical" evidence="11">
    <location>
        <begin position="100"/>
        <end position="119"/>
    </location>
</feature>
<keyword evidence="7 11" id="KW-0472">Membrane</keyword>
<feature type="transmembrane region" description="Helical" evidence="11">
    <location>
        <begin position="267"/>
        <end position="285"/>
    </location>
</feature>
<protein>
    <submittedName>
        <fullName evidence="12">Uncharacterized protein</fullName>
    </submittedName>
</protein>
<comment type="subcellular location">
    <subcellularLocation>
        <location evidence="1">Membrane</location>
        <topology evidence="1">Multi-pass membrane protein</topology>
    </subcellularLocation>
</comment>
<evidence type="ECO:0000313" key="12">
    <source>
        <dbReference type="EMBL" id="KAK5779418.1"/>
    </source>
</evidence>
<name>A0AAN7WM93_9SACH</name>
<evidence type="ECO:0000256" key="9">
    <source>
        <dbReference type="ARBA" id="ARBA00023264"/>
    </source>
</evidence>
<feature type="transmembrane region" description="Helical" evidence="11">
    <location>
        <begin position="215"/>
        <end position="233"/>
    </location>
</feature>
<comment type="caution">
    <text evidence="12">The sequence shown here is derived from an EMBL/GenBank/DDBJ whole genome shotgun (WGS) entry which is preliminary data.</text>
</comment>
<sequence>MITIASSLHSSSSYISTLKPFYPITSPLKRIIHNNTILSTNGLNHNKQSPKSRPVIKVSQKNTLLLKKNSFFTLPNIITLTRIGCTPFIGQYIWMGQLTPALTLFGYCCITDFLDGYIARKFNMKSVVGTILDPIADKLLMIFTTLALTLPLGSQIIPYSIATLILGRDIILGFSGGIIRFTSMKKVYGSVNWNSYWNLIKYPTVEVKPTRISKWNTFFQMIYLGCGGLLLILNNTKNAQKDENESGNTLLKSIHTQKVLLETGFRWLGYIVGVTTVLSGVSYISSKTAVSTLPLLK</sequence>
<evidence type="ECO:0000256" key="1">
    <source>
        <dbReference type="ARBA" id="ARBA00004141"/>
    </source>
</evidence>
<dbReference type="PANTHER" id="PTHR14269:SF60">
    <property type="entry name" value="CARDIOLIPIN SYNTHASE (CMP-FORMING)"/>
    <property type="match status" value="1"/>
</dbReference>
<keyword evidence="5 11" id="KW-1133">Transmembrane helix</keyword>
<organism evidence="12 13">
    <name type="scientific">Arxiozyma heterogenica</name>
    <dbReference type="NCBI Taxonomy" id="278026"/>
    <lineage>
        <taxon>Eukaryota</taxon>
        <taxon>Fungi</taxon>
        <taxon>Dikarya</taxon>
        <taxon>Ascomycota</taxon>
        <taxon>Saccharomycotina</taxon>
        <taxon>Saccharomycetes</taxon>
        <taxon>Saccharomycetales</taxon>
        <taxon>Saccharomycetaceae</taxon>
        <taxon>Arxiozyma</taxon>
    </lineage>
</organism>
<keyword evidence="6" id="KW-0443">Lipid metabolism</keyword>
<evidence type="ECO:0000313" key="13">
    <source>
        <dbReference type="Proteomes" id="UP001306508"/>
    </source>
</evidence>
<keyword evidence="3 10" id="KW-0808">Transferase</keyword>
<dbReference type="GO" id="GO:0032049">
    <property type="term" value="P:cardiolipin biosynthetic process"/>
    <property type="evidence" value="ECO:0007669"/>
    <property type="project" value="TreeGrafter"/>
</dbReference>
<comment type="similarity">
    <text evidence="10">Belongs to the CDP-alcohol phosphatidyltransferase class-I family.</text>
</comment>
<evidence type="ECO:0000256" key="4">
    <source>
        <dbReference type="ARBA" id="ARBA00022692"/>
    </source>
</evidence>
<evidence type="ECO:0000256" key="2">
    <source>
        <dbReference type="ARBA" id="ARBA00022516"/>
    </source>
</evidence>
<evidence type="ECO:0000256" key="8">
    <source>
        <dbReference type="ARBA" id="ARBA00023209"/>
    </source>
</evidence>
<feature type="transmembrane region" description="Helical" evidence="11">
    <location>
        <begin position="131"/>
        <end position="150"/>
    </location>
</feature>
<dbReference type="Gene3D" id="1.20.120.1760">
    <property type="match status" value="1"/>
</dbReference>
<keyword evidence="8" id="KW-0594">Phospholipid biosynthesis</keyword>
<dbReference type="InterPro" id="IPR000462">
    <property type="entry name" value="CDP-OH_P_trans"/>
</dbReference>
<dbReference type="InterPro" id="IPR048254">
    <property type="entry name" value="CDP_ALCOHOL_P_TRANSF_CS"/>
</dbReference>
<proteinExistence type="inferred from homology"/>
<feature type="transmembrane region" description="Helical" evidence="11">
    <location>
        <begin position="71"/>
        <end position="94"/>
    </location>
</feature>
<evidence type="ECO:0000256" key="7">
    <source>
        <dbReference type="ARBA" id="ARBA00023136"/>
    </source>
</evidence>
<keyword evidence="13" id="KW-1185">Reference proteome</keyword>
<evidence type="ECO:0000256" key="11">
    <source>
        <dbReference type="SAM" id="Phobius"/>
    </source>
</evidence>
<dbReference type="GO" id="GO:0005739">
    <property type="term" value="C:mitochondrion"/>
    <property type="evidence" value="ECO:0007669"/>
    <property type="project" value="TreeGrafter"/>
</dbReference>
<dbReference type="PANTHER" id="PTHR14269">
    <property type="entry name" value="CDP-DIACYLGLYCEROL--GLYCEROL-3-PHOSPHATE 3-PHOSPHATIDYLTRANSFERASE-RELATED"/>
    <property type="match status" value="1"/>
</dbReference>
<dbReference type="Pfam" id="PF01066">
    <property type="entry name" value="CDP-OH_P_transf"/>
    <property type="match status" value="1"/>
</dbReference>
<accession>A0AAN7WM93</accession>
<evidence type="ECO:0000256" key="3">
    <source>
        <dbReference type="ARBA" id="ARBA00022679"/>
    </source>
</evidence>
<gene>
    <name evidence="12" type="ORF">RI543_003309</name>
</gene>
<dbReference type="EMBL" id="JAWIZZ010000047">
    <property type="protein sequence ID" value="KAK5779418.1"/>
    <property type="molecule type" value="Genomic_DNA"/>
</dbReference>
<dbReference type="InterPro" id="IPR050324">
    <property type="entry name" value="CDP-alcohol_PTase-I"/>
</dbReference>
<dbReference type="PROSITE" id="PS00379">
    <property type="entry name" value="CDP_ALCOHOL_P_TRANSF"/>
    <property type="match status" value="1"/>
</dbReference>
<dbReference type="Proteomes" id="UP001306508">
    <property type="component" value="Unassembled WGS sequence"/>
</dbReference>
<keyword evidence="4 11" id="KW-0812">Transmembrane</keyword>
<evidence type="ECO:0000256" key="5">
    <source>
        <dbReference type="ARBA" id="ARBA00022989"/>
    </source>
</evidence>
<dbReference type="GO" id="GO:0016020">
    <property type="term" value="C:membrane"/>
    <property type="evidence" value="ECO:0007669"/>
    <property type="project" value="UniProtKB-SubCell"/>
</dbReference>
<keyword evidence="2" id="KW-0444">Lipid biosynthesis</keyword>
<evidence type="ECO:0000256" key="10">
    <source>
        <dbReference type="RuleBase" id="RU003750"/>
    </source>
</evidence>
<keyword evidence="9" id="KW-1208">Phospholipid metabolism</keyword>
<evidence type="ECO:0000256" key="6">
    <source>
        <dbReference type="ARBA" id="ARBA00023098"/>
    </source>
</evidence>
<dbReference type="GO" id="GO:0043337">
    <property type="term" value="F:cardiolipin synthase (CMP-forming)"/>
    <property type="evidence" value="ECO:0007669"/>
    <property type="project" value="TreeGrafter"/>
</dbReference>
<reference evidence="13" key="1">
    <citation type="submission" date="2023-07" db="EMBL/GenBank/DDBJ databases">
        <title>A draft genome of Kazachstania heterogenica Y-27499.</title>
        <authorList>
            <person name="Donic C."/>
            <person name="Kralova J.S."/>
            <person name="Fidel L."/>
            <person name="Ben-Dor S."/>
            <person name="Jung S."/>
        </authorList>
    </citation>
    <scope>NUCLEOTIDE SEQUENCE [LARGE SCALE GENOMIC DNA]</scope>
    <source>
        <strain evidence="13">Y27499</strain>
    </source>
</reference>
<dbReference type="InterPro" id="IPR043130">
    <property type="entry name" value="CDP-OH_PTrfase_TM_dom"/>
</dbReference>